<comment type="caution">
    <text evidence="1">The sequence shown here is derived from an EMBL/GenBank/DDBJ whole genome shotgun (WGS) entry which is preliminary data.</text>
</comment>
<gene>
    <name evidence="1" type="ORF">BV22DRAFT_777888</name>
</gene>
<evidence type="ECO:0000313" key="2">
    <source>
        <dbReference type="Proteomes" id="UP000790709"/>
    </source>
</evidence>
<accession>A0ACB8B694</accession>
<protein>
    <submittedName>
        <fullName evidence="1">Uncharacterized protein</fullName>
    </submittedName>
</protein>
<name>A0ACB8B694_9AGAM</name>
<evidence type="ECO:0000313" key="1">
    <source>
        <dbReference type="EMBL" id="KAH7920779.1"/>
    </source>
</evidence>
<organism evidence="1 2">
    <name type="scientific">Leucogyrophana mollusca</name>
    <dbReference type="NCBI Taxonomy" id="85980"/>
    <lineage>
        <taxon>Eukaryota</taxon>
        <taxon>Fungi</taxon>
        <taxon>Dikarya</taxon>
        <taxon>Basidiomycota</taxon>
        <taxon>Agaricomycotina</taxon>
        <taxon>Agaricomycetes</taxon>
        <taxon>Agaricomycetidae</taxon>
        <taxon>Boletales</taxon>
        <taxon>Boletales incertae sedis</taxon>
        <taxon>Leucogyrophana</taxon>
    </lineage>
</organism>
<dbReference type="EMBL" id="MU266559">
    <property type="protein sequence ID" value="KAH7920779.1"/>
    <property type="molecule type" value="Genomic_DNA"/>
</dbReference>
<keyword evidence="2" id="KW-1185">Reference proteome</keyword>
<reference evidence="1" key="1">
    <citation type="journal article" date="2021" name="New Phytol.">
        <title>Evolutionary innovations through gain and loss of genes in the ectomycorrhizal Boletales.</title>
        <authorList>
            <person name="Wu G."/>
            <person name="Miyauchi S."/>
            <person name="Morin E."/>
            <person name="Kuo A."/>
            <person name="Drula E."/>
            <person name="Varga T."/>
            <person name="Kohler A."/>
            <person name="Feng B."/>
            <person name="Cao Y."/>
            <person name="Lipzen A."/>
            <person name="Daum C."/>
            <person name="Hundley H."/>
            <person name="Pangilinan J."/>
            <person name="Johnson J."/>
            <person name="Barry K."/>
            <person name="LaButti K."/>
            <person name="Ng V."/>
            <person name="Ahrendt S."/>
            <person name="Min B."/>
            <person name="Choi I.G."/>
            <person name="Park H."/>
            <person name="Plett J.M."/>
            <person name="Magnuson J."/>
            <person name="Spatafora J.W."/>
            <person name="Nagy L.G."/>
            <person name="Henrissat B."/>
            <person name="Grigoriev I.V."/>
            <person name="Yang Z.L."/>
            <person name="Xu J."/>
            <person name="Martin F.M."/>
        </authorList>
    </citation>
    <scope>NUCLEOTIDE SEQUENCE</scope>
    <source>
        <strain evidence="1">KUC20120723A-06</strain>
    </source>
</reference>
<dbReference type="Proteomes" id="UP000790709">
    <property type="component" value="Unassembled WGS sequence"/>
</dbReference>
<proteinExistence type="predicted"/>
<sequence length="924" mass="98262">MTDSALDTATSLTEAQSTARQTVEDIAVGHILAKLAAKRGSRSSSATDPSADQSKAKHPVKPRASKRKNATTTPEPVESDGEDGAEKPSSSIAQGPSALLSRIIASRGISKGSGSNLLPCPVCLQEPFHVRYRCPVILGGPPRIRERLDELRKAGGVKHRELIEELEDLIPGPGDQGNATAQRPSSPGGAPPSRSVSPEVPSDNEPNSTTKSSSGEVLRGLSSPLHPLIPDGSHISEVTVESRDEGSSSDSSDEEEGAEEDSAIAQRKQEPTNTNPLSLENADLEAIMRGPTSSRSILDDIPSSDDNPDEPEEGKLEEEDADDRRFRRLSRRYERDVESSEERDAASPSGDHEDEDASPPLPATIDLENAKIASEQKATTHDAILPGREAENQGGACEQLADSADDTQVEPSIGTEDDTEVSVPGTTIPEKEPSSPVVLDVTHTRDEAANPEVDDDTELGAPDDQLSPDEDLQDEVDRARSPDPTTGEQKQDTLVSPQLSPVGISTAESHATPIDLSAEQEHQEDAADPIEPADDIAEPPLDNSVHDPIEVTTPTTPKEKTFVPPMSQSTPKPGVTKRMKNRGGKVPLSQLELPVSVLKMEAKDLVTPLPAKKIGRKAAPLMTLASQDSVARRTRNATRRSASVADDAPVSSTPIAVSQPITRGERAASKAAQTTKRTGAPEESNPTEPTVPMSDPLATAISAATPAMRQSATVPQSLDKWTVLAEPSSPSFMLDQLRSSSPQESPETSTPHIKPGITTREGDVDVDDDSGDETLKKEPLFILSQAQTPFPYSQWNGPVVPPKEQVAEPSSSTESESDNDLGVGSKVKATPISRSQKPAAPYRRLTDIASSQALFSQDILVPRSSPLKLVASTKKPNKYDDDDDDDEPSSDSDSDSNSKSHIPAGKRAGSGLQRKGGRGLSSFT</sequence>